<dbReference type="EMBL" id="CP182909">
    <property type="protein sequence ID" value="XPM64173.1"/>
    <property type="molecule type" value="Genomic_DNA"/>
</dbReference>
<reference evidence="1 2" key="1">
    <citation type="journal article" date="2016" name="Genome Announc.">
        <title>Draft Genome Sequence of the Thermotolerant Cyanobacterium Desertifilum sp. IPPAS B-1220.</title>
        <authorList>
            <person name="Mironov K.S."/>
            <person name="Sinetova M.A."/>
            <person name="Bolatkhan K."/>
            <person name="Zayadan B.K."/>
            <person name="Ustinova V.V."/>
            <person name="Kupriyanova E.V."/>
            <person name="Skrypnik A.N."/>
            <person name="Gogoleva N.E."/>
            <person name="Gogolev Y.V."/>
            <person name="Los D.A."/>
        </authorList>
    </citation>
    <scope>NUCLEOTIDE SEQUENCE [LARGE SCALE GENOMIC DNA]</scope>
    <source>
        <strain evidence="1 2">IPPAS B-1220</strain>
    </source>
</reference>
<accession>A0ACD5GTL9</accession>
<dbReference type="Proteomes" id="UP000095472">
    <property type="component" value="Chromosome"/>
</dbReference>
<evidence type="ECO:0000313" key="2">
    <source>
        <dbReference type="Proteomes" id="UP000095472"/>
    </source>
</evidence>
<gene>
    <name evidence="1" type="ORF">BH720_035160</name>
</gene>
<name>A0ACD5GTL9_9CYAN</name>
<organism evidence="1 2">
    <name type="scientific">Desertifilum tharense IPPAS B-1220</name>
    <dbReference type="NCBI Taxonomy" id="1781255"/>
    <lineage>
        <taxon>Bacteria</taxon>
        <taxon>Bacillati</taxon>
        <taxon>Cyanobacteriota</taxon>
        <taxon>Cyanophyceae</taxon>
        <taxon>Desertifilales</taxon>
        <taxon>Desertifilaceae</taxon>
        <taxon>Desertifilum</taxon>
    </lineage>
</organism>
<protein>
    <submittedName>
        <fullName evidence="1">Uncharacterized protein</fullName>
    </submittedName>
</protein>
<keyword evidence="2" id="KW-1185">Reference proteome</keyword>
<proteinExistence type="predicted"/>
<evidence type="ECO:0000313" key="1">
    <source>
        <dbReference type="EMBL" id="XPM64173.1"/>
    </source>
</evidence>
<sequence length="34" mass="4034">MEDPLGIPDQDLYDLLMGEYPNWVKQARSKQLLR</sequence>